<keyword evidence="3" id="KW-0677">Repeat</keyword>
<dbReference type="Pfam" id="PF00400">
    <property type="entry name" value="WD40"/>
    <property type="match status" value="1"/>
</dbReference>
<reference evidence="8" key="1">
    <citation type="journal article" date="2018" name="Nat. Microbiol.">
        <title>Leveraging single-cell genomics to expand the fungal tree of life.</title>
        <authorList>
            <person name="Ahrendt S.R."/>
            <person name="Quandt C.A."/>
            <person name="Ciobanu D."/>
            <person name="Clum A."/>
            <person name="Salamov A."/>
            <person name="Andreopoulos B."/>
            <person name="Cheng J.F."/>
            <person name="Woyke T."/>
            <person name="Pelin A."/>
            <person name="Henrissat B."/>
            <person name="Reynolds N.K."/>
            <person name="Benny G.L."/>
            <person name="Smith M.E."/>
            <person name="James T.Y."/>
            <person name="Grigoriev I.V."/>
        </authorList>
    </citation>
    <scope>NUCLEOTIDE SEQUENCE [LARGE SCALE GENOMIC DNA]</scope>
    <source>
        <strain evidence="8">RSA 468</strain>
    </source>
</reference>
<keyword evidence="4" id="KW-0539">Nucleus</keyword>
<proteinExistence type="predicted"/>
<evidence type="ECO:0000313" key="7">
    <source>
        <dbReference type="EMBL" id="RKP33129.1"/>
    </source>
</evidence>
<dbReference type="InterPro" id="IPR015943">
    <property type="entry name" value="WD40/YVTN_repeat-like_dom_sf"/>
</dbReference>
<dbReference type="SUPFAM" id="SSF50978">
    <property type="entry name" value="WD40 repeat-like"/>
    <property type="match status" value="1"/>
</dbReference>
<keyword evidence="2 5" id="KW-0853">WD repeat</keyword>
<dbReference type="GO" id="GO:0034511">
    <property type="term" value="F:U3 snoRNA binding"/>
    <property type="evidence" value="ECO:0007669"/>
    <property type="project" value="InterPro"/>
</dbReference>
<evidence type="ECO:0000256" key="4">
    <source>
        <dbReference type="ARBA" id="ARBA00023242"/>
    </source>
</evidence>
<feature type="repeat" description="WD" evidence="5">
    <location>
        <begin position="94"/>
        <end position="121"/>
    </location>
</feature>
<dbReference type="Proteomes" id="UP000268162">
    <property type="component" value="Unassembled WGS sequence"/>
</dbReference>
<dbReference type="PROSITE" id="PS50082">
    <property type="entry name" value="WD_REPEATS_2"/>
    <property type="match status" value="1"/>
</dbReference>
<gene>
    <name evidence="7" type="ORF">BJ085DRAFT_34719</name>
</gene>
<dbReference type="PANTHER" id="PTHR19865:SF0">
    <property type="entry name" value="U3 SMALL NUCLEOLAR RNA-INTERACTING PROTEIN 2"/>
    <property type="match status" value="1"/>
</dbReference>
<name>A0A4V1J3T0_9FUNG</name>
<evidence type="ECO:0000256" key="3">
    <source>
        <dbReference type="ARBA" id="ARBA00022737"/>
    </source>
</evidence>
<organism evidence="7 8">
    <name type="scientific">Dimargaris cristalligena</name>
    <dbReference type="NCBI Taxonomy" id="215637"/>
    <lineage>
        <taxon>Eukaryota</taxon>
        <taxon>Fungi</taxon>
        <taxon>Fungi incertae sedis</taxon>
        <taxon>Zoopagomycota</taxon>
        <taxon>Kickxellomycotina</taxon>
        <taxon>Dimargaritomycetes</taxon>
        <taxon>Dimargaritales</taxon>
        <taxon>Dimargaritaceae</taxon>
        <taxon>Dimargaris</taxon>
    </lineage>
</organism>
<dbReference type="InterPro" id="IPR001680">
    <property type="entry name" value="WD40_rpt"/>
</dbReference>
<evidence type="ECO:0000256" key="5">
    <source>
        <dbReference type="PROSITE-ProRule" id="PRU00221"/>
    </source>
</evidence>
<keyword evidence="8" id="KW-1185">Reference proteome</keyword>
<feature type="region of interest" description="Disordered" evidence="6">
    <location>
        <begin position="42"/>
        <end position="63"/>
    </location>
</feature>
<evidence type="ECO:0000256" key="6">
    <source>
        <dbReference type="SAM" id="MobiDB-lite"/>
    </source>
</evidence>
<protein>
    <submittedName>
        <fullName evidence="7">Uncharacterized protein</fullName>
    </submittedName>
</protein>
<dbReference type="AlphaFoldDB" id="A0A4V1J3T0"/>
<accession>A0A4V1J3T0</accession>
<evidence type="ECO:0000313" key="8">
    <source>
        <dbReference type="Proteomes" id="UP000268162"/>
    </source>
</evidence>
<dbReference type="InterPro" id="IPR039241">
    <property type="entry name" value="Rrp9-like"/>
</dbReference>
<dbReference type="PANTHER" id="PTHR19865">
    <property type="entry name" value="U3 SMALL NUCLEOLAR RNA INTERACTING PROTEIN 2"/>
    <property type="match status" value="1"/>
</dbReference>
<dbReference type="GO" id="GO:0032040">
    <property type="term" value="C:small-subunit processome"/>
    <property type="evidence" value="ECO:0007669"/>
    <property type="project" value="TreeGrafter"/>
</dbReference>
<evidence type="ECO:0000256" key="1">
    <source>
        <dbReference type="ARBA" id="ARBA00004123"/>
    </source>
</evidence>
<dbReference type="STRING" id="215637.A0A4V1J3T0"/>
<dbReference type="Gene3D" id="2.130.10.10">
    <property type="entry name" value="YVTN repeat-like/Quinoprotein amine dehydrogenase"/>
    <property type="match status" value="1"/>
</dbReference>
<sequence length="233" mass="25498">MINESTFLTGGDSGAIALWSTGKKKPLFVHFLAHGADGDHDDPRLPLLPTSSDSTSTPVLPGARPVTPFKPELMAEYATAGTHYFPHINNPRWITALAVLPFSDLFVTGSWDGHLRLWQLDARLRSFSLLTTIPMVGFVNALQFAELPTDALEEQVEAIADGSLDKDNKDGPLPLTPSLLKIVAGVGQEPKLGRWLRIKEARNSIQVIPLPTNLEFTANRKLAEEHSSIFGKK</sequence>
<dbReference type="EMBL" id="ML004358">
    <property type="protein sequence ID" value="RKP33129.1"/>
    <property type="molecule type" value="Genomic_DNA"/>
</dbReference>
<evidence type="ECO:0000256" key="2">
    <source>
        <dbReference type="ARBA" id="ARBA00022574"/>
    </source>
</evidence>
<feature type="compositionally biased region" description="Low complexity" evidence="6">
    <location>
        <begin position="45"/>
        <end position="58"/>
    </location>
</feature>
<comment type="subcellular location">
    <subcellularLocation>
        <location evidence="1">Nucleus</location>
    </subcellularLocation>
</comment>
<dbReference type="InterPro" id="IPR036322">
    <property type="entry name" value="WD40_repeat_dom_sf"/>
</dbReference>